<keyword evidence="2" id="KW-1185">Reference proteome</keyword>
<reference evidence="1" key="2">
    <citation type="submission" date="2020-09" db="EMBL/GenBank/DDBJ databases">
        <authorList>
            <person name="Sun Q."/>
            <person name="Zhou Y."/>
        </authorList>
    </citation>
    <scope>NUCLEOTIDE SEQUENCE</scope>
    <source>
        <strain evidence="1">CGMCC 1.15762</strain>
    </source>
</reference>
<evidence type="ECO:0000313" key="1">
    <source>
        <dbReference type="EMBL" id="GGG84009.1"/>
    </source>
</evidence>
<comment type="caution">
    <text evidence="1">The sequence shown here is derived from an EMBL/GenBank/DDBJ whole genome shotgun (WGS) entry which is preliminary data.</text>
</comment>
<accession>A0A8J2ZN76</accession>
<name>A0A8J2ZN76_9RHOB</name>
<organism evidence="1 2">
    <name type="scientific">Salipiger pallidus</name>
    <dbReference type="NCBI Taxonomy" id="1775170"/>
    <lineage>
        <taxon>Bacteria</taxon>
        <taxon>Pseudomonadati</taxon>
        <taxon>Pseudomonadota</taxon>
        <taxon>Alphaproteobacteria</taxon>
        <taxon>Rhodobacterales</taxon>
        <taxon>Roseobacteraceae</taxon>
        <taxon>Salipiger</taxon>
    </lineage>
</organism>
<dbReference type="AlphaFoldDB" id="A0A8J2ZN76"/>
<dbReference type="Proteomes" id="UP000617145">
    <property type="component" value="Unassembled WGS sequence"/>
</dbReference>
<gene>
    <name evidence="1" type="ORF">GCM10011415_37560</name>
</gene>
<proteinExistence type="predicted"/>
<evidence type="ECO:0000313" key="2">
    <source>
        <dbReference type="Proteomes" id="UP000617145"/>
    </source>
</evidence>
<dbReference type="EMBL" id="BMJV01000009">
    <property type="protein sequence ID" value="GGG84009.1"/>
    <property type="molecule type" value="Genomic_DNA"/>
</dbReference>
<dbReference type="RefSeq" id="WP_188791824.1">
    <property type="nucleotide sequence ID" value="NZ_BMJV01000009.1"/>
</dbReference>
<protein>
    <submittedName>
        <fullName evidence="1">Uncharacterized protein</fullName>
    </submittedName>
</protein>
<sequence length="57" mass="6279">MNVNHSYNPADTSGSDANQAALEGRFQALYVKMMQKQLSFKEAVEPFKTDNQNAGKG</sequence>
<reference evidence="1" key="1">
    <citation type="journal article" date="2014" name="Int. J. Syst. Evol. Microbiol.">
        <title>Complete genome sequence of Corynebacterium casei LMG S-19264T (=DSM 44701T), isolated from a smear-ripened cheese.</title>
        <authorList>
            <consortium name="US DOE Joint Genome Institute (JGI-PGF)"/>
            <person name="Walter F."/>
            <person name="Albersmeier A."/>
            <person name="Kalinowski J."/>
            <person name="Ruckert C."/>
        </authorList>
    </citation>
    <scope>NUCLEOTIDE SEQUENCE</scope>
    <source>
        <strain evidence="1">CGMCC 1.15762</strain>
    </source>
</reference>